<evidence type="ECO:0000313" key="3">
    <source>
        <dbReference type="EMBL" id="MDE49246.1"/>
    </source>
</evidence>
<feature type="domain" description="Brix" evidence="2">
    <location>
        <begin position="46"/>
        <end position="316"/>
    </location>
</feature>
<organism evidence="3">
    <name type="scientific">Aceria tosichella</name>
    <name type="common">wheat curl mite</name>
    <dbReference type="NCBI Taxonomy" id="561515"/>
    <lineage>
        <taxon>Eukaryota</taxon>
        <taxon>Metazoa</taxon>
        <taxon>Ecdysozoa</taxon>
        <taxon>Arthropoda</taxon>
        <taxon>Chelicerata</taxon>
        <taxon>Arachnida</taxon>
        <taxon>Acari</taxon>
        <taxon>Acariformes</taxon>
        <taxon>Trombidiformes</taxon>
        <taxon>Prostigmata</taxon>
        <taxon>Eupodina</taxon>
        <taxon>Eriophyoidea</taxon>
        <taxon>Eriophyidae</taxon>
        <taxon>Eriophyinae</taxon>
        <taxon>Aceriini</taxon>
        <taxon>Aceria</taxon>
    </lineage>
</organism>
<dbReference type="Pfam" id="PF04427">
    <property type="entry name" value="Brix"/>
    <property type="match status" value="1"/>
</dbReference>
<accession>A0A6G1SFD4</accession>
<dbReference type="InterPro" id="IPR045112">
    <property type="entry name" value="PPAN-like"/>
</dbReference>
<reference evidence="3" key="1">
    <citation type="submission" date="2018-10" db="EMBL/GenBank/DDBJ databases">
        <title>Transcriptome assembly of Aceria tosichella (Wheat curl mite) Type 2.</title>
        <authorList>
            <person name="Scully E.D."/>
            <person name="Geib S.M."/>
            <person name="Palmer N.A."/>
            <person name="Gupta A.K."/>
            <person name="Sarath G."/>
            <person name="Tatineni S."/>
        </authorList>
    </citation>
    <scope>NUCLEOTIDE SEQUENCE</scope>
    <source>
        <strain evidence="3">LincolnNE</strain>
    </source>
</reference>
<dbReference type="GO" id="GO:0019843">
    <property type="term" value="F:rRNA binding"/>
    <property type="evidence" value="ECO:0007669"/>
    <property type="project" value="InterPro"/>
</dbReference>
<dbReference type="InterPro" id="IPR007109">
    <property type="entry name" value="Brix"/>
</dbReference>
<dbReference type="GO" id="GO:0000027">
    <property type="term" value="P:ribosomal large subunit assembly"/>
    <property type="evidence" value="ECO:0007669"/>
    <property type="project" value="TreeGrafter"/>
</dbReference>
<protein>
    <submittedName>
        <fullName evidence="3">Protein Peter pan</fullName>
    </submittedName>
</protein>
<name>A0A6G1SFD4_9ACAR</name>
<dbReference type="PANTHER" id="PTHR12661:SF5">
    <property type="entry name" value="SUPPRESSOR OF SWI4 1 HOMOLOG"/>
    <property type="match status" value="1"/>
</dbReference>
<evidence type="ECO:0000256" key="1">
    <source>
        <dbReference type="SAM" id="MobiDB-lite"/>
    </source>
</evidence>
<dbReference type="PANTHER" id="PTHR12661">
    <property type="entry name" value="PETER PAN-RELATED"/>
    <property type="match status" value="1"/>
</dbReference>
<dbReference type="SMART" id="SM00879">
    <property type="entry name" value="Brix"/>
    <property type="match status" value="1"/>
</dbReference>
<gene>
    <name evidence="3" type="primary">ppan</name>
    <name evidence="3" type="ORF">g.469</name>
</gene>
<dbReference type="GO" id="GO:0006364">
    <property type="term" value="P:rRNA processing"/>
    <property type="evidence" value="ECO:0007669"/>
    <property type="project" value="InterPro"/>
</dbReference>
<feature type="compositionally biased region" description="Basic residues" evidence="1">
    <location>
        <begin position="22"/>
        <end position="34"/>
    </location>
</feature>
<dbReference type="EMBL" id="GGYP01004475">
    <property type="protein sequence ID" value="MDE49246.1"/>
    <property type="molecule type" value="Transcribed_RNA"/>
</dbReference>
<feature type="region of interest" description="Disordered" evidence="1">
    <location>
        <begin position="261"/>
        <end position="284"/>
    </location>
</feature>
<proteinExistence type="predicted"/>
<dbReference type="PROSITE" id="PS50833">
    <property type="entry name" value="BRIX"/>
    <property type="match status" value="1"/>
</dbReference>
<sequence length="322" mass="36610">MAGAQERATKRAKKLIAAENKPRKKRKLSRRHKGSSWEPAPLKEAPHSFVIKRGTIPHDLNLLMQDLRCVLEPFTAKNLQVKKRNSVRDFVSVASLFNVKNMHIITKTEKSAYLRFIRLPRGPTLTYKILDFTLRKDVVASQKKPVSSPDLYLKAPLVILKSFNEKVEGDEVHAFDQNELQSTMWQGLFQSIDVRHIKLRKMKRCVLLRLNTDTGNIDFRHYAIRVRPVGVTKQIRRLVTRKKIPDLGKLASIDDMLDDGGMSSGASDGEEDQLDTARHVDTTSEEFSTAKSAIRLVELGPRMTIKLHRIHDGLLGGTRLYG</sequence>
<feature type="region of interest" description="Disordered" evidence="1">
    <location>
        <begin position="1"/>
        <end position="41"/>
    </location>
</feature>
<evidence type="ECO:0000259" key="2">
    <source>
        <dbReference type="PROSITE" id="PS50833"/>
    </source>
</evidence>
<dbReference type="GO" id="GO:0030687">
    <property type="term" value="C:preribosome, large subunit precursor"/>
    <property type="evidence" value="ECO:0007669"/>
    <property type="project" value="TreeGrafter"/>
</dbReference>
<dbReference type="AlphaFoldDB" id="A0A6G1SFD4"/>